<dbReference type="InterPro" id="IPR029063">
    <property type="entry name" value="SAM-dependent_MTases_sf"/>
</dbReference>
<proteinExistence type="predicted"/>
<organism evidence="1 2">
    <name type="scientific">Methanocorpusculum petauri</name>
    <dbReference type="NCBI Taxonomy" id="3002863"/>
    <lineage>
        <taxon>Archaea</taxon>
        <taxon>Methanobacteriati</taxon>
        <taxon>Methanobacteriota</taxon>
        <taxon>Stenosarchaea group</taxon>
        <taxon>Methanomicrobia</taxon>
        <taxon>Methanomicrobiales</taxon>
        <taxon>Methanocorpusculaceae</taxon>
        <taxon>Methanocorpusculum</taxon>
    </lineage>
</organism>
<evidence type="ECO:0000313" key="1">
    <source>
        <dbReference type="EMBL" id="MCZ0861216.1"/>
    </source>
</evidence>
<sequence length="279" mass="30916">MKSVAEMLELDTVRFLEPDYASLVNSGEPGVLICEAEPTPGGARMLIDEEENPVLFAVHAGDEWVGTSWNFRSPTEQEFSLFTAADGDLYQEPRAAIDDAVRAYFAEILREEIAPAREDLPPDRIEKVRDLLHEVWGTSAPGLCLDACAGSGIGSMIIREMGGRPIAYDNDPSLLALGLASGRLAPEDTLCIDGTVASAYLPDAERGMGIMFGQMYVYTQDIWRPIVEELAGITAETLITVATEEEAHWVREWAKGVDRDLEIWENERDPIYDRWVCFG</sequence>
<keyword evidence="2" id="KW-1185">Reference proteome</keyword>
<gene>
    <name evidence="1" type="ORF">O0S10_08285</name>
</gene>
<protein>
    <recommendedName>
        <fullName evidence="3">Class I SAM-dependent methyltransferase</fullName>
    </recommendedName>
</protein>
<reference evidence="1" key="1">
    <citation type="submission" date="2022-12" db="EMBL/GenBank/DDBJ databases">
        <title>Isolation and characterisation of novel Methanocorpusculum spp. from native Australian herbivores indicates the genus is ancestrally host-associated.</title>
        <authorList>
            <person name="Volmer J.G."/>
            <person name="Soo R.M."/>
            <person name="Evans P.N."/>
            <person name="Hoedt E.C."/>
            <person name="Astorga Alsina A.L."/>
            <person name="Woodcroft B.J."/>
            <person name="Tyson G.W."/>
            <person name="Hugenholtz P."/>
            <person name="Morrison M."/>
        </authorList>
    </citation>
    <scope>NUCLEOTIDE SEQUENCE</scope>
    <source>
        <strain evidence="1">MG</strain>
    </source>
</reference>
<evidence type="ECO:0008006" key="3">
    <source>
        <dbReference type="Google" id="ProtNLM"/>
    </source>
</evidence>
<dbReference type="EMBL" id="JAPTGB010000018">
    <property type="protein sequence ID" value="MCZ0861216.1"/>
    <property type="molecule type" value="Genomic_DNA"/>
</dbReference>
<evidence type="ECO:0000313" key="2">
    <source>
        <dbReference type="Proteomes" id="UP001141422"/>
    </source>
</evidence>
<name>A0ABT4IHJ6_9EURY</name>
<dbReference type="RefSeq" id="WP_268925407.1">
    <property type="nucleotide sequence ID" value="NZ_JAPTGB010000018.1"/>
</dbReference>
<comment type="caution">
    <text evidence="1">The sequence shown here is derived from an EMBL/GenBank/DDBJ whole genome shotgun (WGS) entry which is preliminary data.</text>
</comment>
<accession>A0ABT4IHJ6</accession>
<dbReference type="SUPFAM" id="SSF53335">
    <property type="entry name" value="S-adenosyl-L-methionine-dependent methyltransferases"/>
    <property type="match status" value="1"/>
</dbReference>
<dbReference type="Proteomes" id="UP001141422">
    <property type="component" value="Unassembled WGS sequence"/>
</dbReference>